<organism evidence="2">
    <name type="scientific">marine sediment metagenome</name>
    <dbReference type="NCBI Taxonomy" id="412755"/>
    <lineage>
        <taxon>unclassified sequences</taxon>
        <taxon>metagenomes</taxon>
        <taxon>ecological metagenomes</taxon>
    </lineage>
</organism>
<sequence length="50" mass="5520">MPTRHLGGGRYQWGKHGKVYSGKGAQAKANRQGRAAHAAGYGKTKKRRRK</sequence>
<comment type="caution">
    <text evidence="2">The sequence shown here is derived from an EMBL/GenBank/DDBJ whole genome shotgun (WGS) entry which is preliminary data.</text>
</comment>
<evidence type="ECO:0000256" key="1">
    <source>
        <dbReference type="SAM" id="MobiDB-lite"/>
    </source>
</evidence>
<evidence type="ECO:0000313" key="2">
    <source>
        <dbReference type="EMBL" id="KKN18039.1"/>
    </source>
</evidence>
<reference evidence="2" key="1">
    <citation type="journal article" date="2015" name="Nature">
        <title>Complex archaea that bridge the gap between prokaryotes and eukaryotes.</title>
        <authorList>
            <person name="Spang A."/>
            <person name="Saw J.H."/>
            <person name="Jorgensen S.L."/>
            <person name="Zaremba-Niedzwiedzka K."/>
            <person name="Martijn J."/>
            <person name="Lind A.E."/>
            <person name="van Eijk R."/>
            <person name="Schleper C."/>
            <person name="Guy L."/>
            <person name="Ettema T.J."/>
        </authorList>
    </citation>
    <scope>NUCLEOTIDE SEQUENCE</scope>
</reference>
<protein>
    <submittedName>
        <fullName evidence="2">Uncharacterized protein</fullName>
    </submittedName>
</protein>
<dbReference type="AlphaFoldDB" id="A0A0F9NJI2"/>
<proteinExistence type="predicted"/>
<feature type="compositionally biased region" description="Gly residues" evidence="1">
    <location>
        <begin position="1"/>
        <end position="11"/>
    </location>
</feature>
<name>A0A0F9NJI2_9ZZZZ</name>
<feature type="region of interest" description="Disordered" evidence="1">
    <location>
        <begin position="1"/>
        <end position="50"/>
    </location>
</feature>
<dbReference type="EMBL" id="LAZR01003465">
    <property type="protein sequence ID" value="KKN18039.1"/>
    <property type="molecule type" value="Genomic_DNA"/>
</dbReference>
<gene>
    <name evidence="2" type="ORF">LCGC14_0959800</name>
</gene>
<accession>A0A0F9NJI2</accession>